<dbReference type="EMBL" id="JABCIY010000227">
    <property type="protein sequence ID" value="KAF7187536.1"/>
    <property type="molecule type" value="Genomic_DNA"/>
</dbReference>
<comment type="caution">
    <text evidence="3">The sequence shown here is derived from an EMBL/GenBank/DDBJ whole genome shotgun (WGS) entry which is preliminary data.</text>
</comment>
<evidence type="ECO:0000256" key="2">
    <source>
        <dbReference type="SAM" id="MobiDB-lite"/>
    </source>
</evidence>
<protein>
    <recommendedName>
        <fullName evidence="5">Swt1-like HEPN domain-containing protein</fullName>
    </recommendedName>
</protein>
<name>A0A8H6RCK0_9PEZI</name>
<keyword evidence="4" id="KW-1185">Reference proteome</keyword>
<feature type="region of interest" description="Disordered" evidence="2">
    <location>
        <begin position="51"/>
        <end position="108"/>
    </location>
</feature>
<proteinExistence type="predicted"/>
<dbReference type="OrthoDB" id="3643320at2759"/>
<gene>
    <name evidence="3" type="ORF">HII31_11160</name>
</gene>
<sequence length="495" mass="56968">MKIGPYPLSVVERELQEENDDLRKQVEQLTAERDKYQELYYDRLQCPTTNTFPAEAPCLTEPKGYLKSTKSSERRRVDTQLAPSSATRKSLARRAENQPNTWGTKADDSQVIDTKYLSDCASGHRETSPEPDTEPSLASDPRCNQFQCVCGGSGDGYGCDYRRPQSCTCILCTHFSMTYAGKESYPSNDLCSRTTLTASEFYDTSRGRAYVRFNKVLKLLHKAHRLARDSTWHAFHNYWPEFQRKNFRYGPWQVRFGWGEMAPLLNGEFGGIVARNRKPNVYNNVCDMPPDVVNRAILNMADLRNLLAHPHEISPKDADSMLQKAQELTCVLRDEHRATQIRSLRNDLQVLVSKALKEIVDYEPLSHLPGARYWALHHQYTFEWVIGYLHRHNQSDEERRRIDTLLNFKDPYGLTPPDKYFHPAVVAAAITWISRFQTSGANLPLFVHMPLSLGLPPEPPLPPDQASEEVINFVQGIDKDKRWKEEMDRRREEAQ</sequence>
<evidence type="ECO:0008006" key="5">
    <source>
        <dbReference type="Google" id="ProtNLM"/>
    </source>
</evidence>
<evidence type="ECO:0000313" key="4">
    <source>
        <dbReference type="Proteomes" id="UP000660729"/>
    </source>
</evidence>
<accession>A0A8H6RCK0</accession>
<reference evidence="3" key="1">
    <citation type="submission" date="2020-04" db="EMBL/GenBank/DDBJ databases">
        <title>Draft genome resource of the tomato pathogen Pseudocercospora fuligena.</title>
        <authorList>
            <person name="Zaccaron A."/>
        </authorList>
    </citation>
    <scope>NUCLEOTIDE SEQUENCE</scope>
    <source>
        <strain evidence="3">PF001</strain>
    </source>
</reference>
<dbReference type="AlphaFoldDB" id="A0A8H6RCK0"/>
<evidence type="ECO:0000256" key="1">
    <source>
        <dbReference type="SAM" id="Coils"/>
    </source>
</evidence>
<organism evidence="3 4">
    <name type="scientific">Pseudocercospora fuligena</name>
    <dbReference type="NCBI Taxonomy" id="685502"/>
    <lineage>
        <taxon>Eukaryota</taxon>
        <taxon>Fungi</taxon>
        <taxon>Dikarya</taxon>
        <taxon>Ascomycota</taxon>
        <taxon>Pezizomycotina</taxon>
        <taxon>Dothideomycetes</taxon>
        <taxon>Dothideomycetidae</taxon>
        <taxon>Mycosphaerellales</taxon>
        <taxon>Mycosphaerellaceae</taxon>
        <taxon>Pseudocercospora</taxon>
    </lineage>
</organism>
<feature type="coiled-coil region" evidence="1">
    <location>
        <begin position="8"/>
        <end position="39"/>
    </location>
</feature>
<keyword evidence="1" id="KW-0175">Coiled coil</keyword>
<dbReference type="Proteomes" id="UP000660729">
    <property type="component" value="Unassembled WGS sequence"/>
</dbReference>
<evidence type="ECO:0000313" key="3">
    <source>
        <dbReference type="EMBL" id="KAF7187536.1"/>
    </source>
</evidence>